<gene>
    <name evidence="5" type="ORF">ARALYDRAFT_356572</name>
</gene>
<keyword evidence="2" id="KW-0520">NAD</keyword>
<evidence type="ECO:0000256" key="2">
    <source>
        <dbReference type="ARBA" id="ARBA00023027"/>
    </source>
</evidence>
<keyword evidence="6" id="KW-1185">Reference proteome</keyword>
<feature type="domain" description="TIR" evidence="4">
    <location>
        <begin position="13"/>
        <end position="150"/>
    </location>
</feature>
<dbReference type="PANTHER" id="PTHR32009:SF65">
    <property type="entry name" value="DISEASE RESISTANCE PROTEIN (TIR-NBS-LRR CLASS) FAMILY"/>
    <property type="match status" value="1"/>
</dbReference>
<dbReference type="Gramene" id="fgenesh1_pg.C_scaffold_8000359">
    <property type="protein sequence ID" value="fgenesh1_pg.C_scaffold_8000359"/>
    <property type="gene ID" value="fgenesh1_pg.C_scaffold_8000359"/>
</dbReference>
<dbReference type="PANTHER" id="PTHR32009">
    <property type="entry name" value="TMV RESISTANCE PROTEIN N-LIKE"/>
    <property type="match status" value="1"/>
</dbReference>
<keyword evidence="1" id="KW-0547">Nucleotide-binding</keyword>
<dbReference type="InterPro" id="IPR018316">
    <property type="entry name" value="Tubulin/FtsZ_2-layer-sand-dom"/>
</dbReference>
<dbReference type="eggNOG" id="KOG1376">
    <property type="taxonomic scope" value="Eukaryota"/>
</dbReference>
<dbReference type="InterPro" id="IPR035897">
    <property type="entry name" value="Toll_tir_struct_dom_sf"/>
</dbReference>
<dbReference type="PROSITE" id="PS50104">
    <property type="entry name" value="TIR"/>
    <property type="match status" value="1"/>
</dbReference>
<protein>
    <recommendedName>
        <fullName evidence="4">TIR domain-containing protein</fullName>
    </recommendedName>
</protein>
<accession>D7MKZ4</accession>
<evidence type="ECO:0000256" key="3">
    <source>
        <dbReference type="ARBA" id="ARBA00023134"/>
    </source>
</evidence>
<dbReference type="STRING" id="81972.D7MKZ4"/>
<evidence type="ECO:0000313" key="6">
    <source>
        <dbReference type="Proteomes" id="UP000008694"/>
    </source>
</evidence>
<name>D7MKZ4_ARALL</name>
<dbReference type="Proteomes" id="UP000008694">
    <property type="component" value="Unassembled WGS sequence"/>
</dbReference>
<dbReference type="EMBL" id="GL348720">
    <property type="protein sequence ID" value="EFH41564.1"/>
    <property type="molecule type" value="Genomic_DNA"/>
</dbReference>
<dbReference type="GO" id="GO:0005525">
    <property type="term" value="F:GTP binding"/>
    <property type="evidence" value="ECO:0007669"/>
    <property type="project" value="UniProtKB-KW"/>
</dbReference>
<reference evidence="6" key="1">
    <citation type="journal article" date="2011" name="Nat. Genet.">
        <title>The Arabidopsis lyrata genome sequence and the basis of rapid genome size change.</title>
        <authorList>
            <person name="Hu T.T."/>
            <person name="Pattyn P."/>
            <person name="Bakker E.G."/>
            <person name="Cao J."/>
            <person name="Cheng J.-F."/>
            <person name="Clark R.M."/>
            <person name="Fahlgren N."/>
            <person name="Fawcett J.A."/>
            <person name="Grimwood J."/>
            <person name="Gundlach H."/>
            <person name="Haberer G."/>
            <person name="Hollister J.D."/>
            <person name="Ossowski S."/>
            <person name="Ottilar R.P."/>
            <person name="Salamov A.A."/>
            <person name="Schneeberger K."/>
            <person name="Spannagl M."/>
            <person name="Wang X."/>
            <person name="Yang L."/>
            <person name="Nasrallah M.E."/>
            <person name="Bergelson J."/>
            <person name="Carrington J.C."/>
            <person name="Gaut B.S."/>
            <person name="Schmutz J."/>
            <person name="Mayer K.F.X."/>
            <person name="Van de Peer Y."/>
            <person name="Grigoriev I.V."/>
            <person name="Nordborg M."/>
            <person name="Weigel D."/>
            <person name="Guo Y.-L."/>
        </authorList>
    </citation>
    <scope>NUCLEOTIDE SEQUENCE [LARGE SCALE GENOMIC DNA]</scope>
    <source>
        <strain evidence="6">cv. MN47</strain>
    </source>
</reference>
<proteinExistence type="predicted"/>
<dbReference type="SUPFAM" id="SSF52200">
    <property type="entry name" value="Toll/Interleukin receptor TIR domain"/>
    <property type="match status" value="1"/>
</dbReference>
<dbReference type="SUPFAM" id="SSF55307">
    <property type="entry name" value="Tubulin C-terminal domain-like"/>
    <property type="match status" value="1"/>
</dbReference>
<dbReference type="Gene3D" id="3.40.50.10140">
    <property type="entry name" value="Toll/interleukin-1 receptor homology (TIR) domain"/>
    <property type="match status" value="1"/>
</dbReference>
<dbReference type="InterPro" id="IPR037103">
    <property type="entry name" value="Tubulin/FtsZ-like_C"/>
</dbReference>
<dbReference type="GO" id="GO:0007165">
    <property type="term" value="P:signal transduction"/>
    <property type="evidence" value="ECO:0007669"/>
    <property type="project" value="InterPro"/>
</dbReference>
<dbReference type="InterPro" id="IPR008280">
    <property type="entry name" value="Tub_FtsZ_C"/>
</dbReference>
<evidence type="ECO:0000256" key="1">
    <source>
        <dbReference type="ARBA" id="ARBA00022741"/>
    </source>
</evidence>
<dbReference type="Pfam" id="PF01582">
    <property type="entry name" value="TIR"/>
    <property type="match status" value="1"/>
</dbReference>
<organism evidence="6">
    <name type="scientific">Arabidopsis lyrata subsp. lyrata</name>
    <name type="common">Lyre-leaved rock-cress</name>
    <dbReference type="NCBI Taxonomy" id="81972"/>
    <lineage>
        <taxon>Eukaryota</taxon>
        <taxon>Viridiplantae</taxon>
        <taxon>Streptophyta</taxon>
        <taxon>Embryophyta</taxon>
        <taxon>Tracheophyta</taxon>
        <taxon>Spermatophyta</taxon>
        <taxon>Magnoliopsida</taxon>
        <taxon>eudicotyledons</taxon>
        <taxon>Gunneridae</taxon>
        <taxon>Pentapetalae</taxon>
        <taxon>rosids</taxon>
        <taxon>malvids</taxon>
        <taxon>Brassicales</taxon>
        <taxon>Brassicaceae</taxon>
        <taxon>Camelineae</taxon>
        <taxon>Arabidopsis</taxon>
    </lineage>
</organism>
<dbReference type="HOGENOM" id="CLU_001561_3_1_1"/>
<dbReference type="InterPro" id="IPR000157">
    <property type="entry name" value="TIR_dom"/>
</dbReference>
<dbReference type="Pfam" id="PF03953">
    <property type="entry name" value="Tubulin_C"/>
    <property type="match status" value="1"/>
</dbReference>
<dbReference type="FunFam" id="3.40.50.10140:FF:000007">
    <property type="entry name" value="Disease resistance protein (TIR-NBS-LRR class)"/>
    <property type="match status" value="1"/>
</dbReference>
<evidence type="ECO:0000313" key="5">
    <source>
        <dbReference type="EMBL" id="EFH41564.1"/>
    </source>
</evidence>
<sequence>MAVSSFSDEEIPPQHQVFINYRGDELRKSFLGFLVKAMRDANINVFTDEIEVKGKDLQNLFSRIEESRVAVAILSKRYTESSWCLDELVKMKERNDQDKLVVIPIFYRLDANNCKRLEGPFGDNFRKLEREYRSEPERIKKWKEALIYIPQKIGLTSAGHRRKTVVSSRIHFMLSSYAPVISSARAYHKQFSVPEITTSVFEPPI</sequence>
<evidence type="ECO:0000259" key="4">
    <source>
        <dbReference type="PROSITE" id="PS50104"/>
    </source>
</evidence>
<dbReference type="SMART" id="SM00255">
    <property type="entry name" value="TIR"/>
    <property type="match status" value="1"/>
</dbReference>
<keyword evidence="3" id="KW-0342">GTP-binding</keyword>
<dbReference type="AlphaFoldDB" id="D7MKZ4"/>
<dbReference type="Gene3D" id="3.30.1330.20">
    <property type="entry name" value="Tubulin/FtsZ, C-terminal domain"/>
    <property type="match status" value="1"/>
</dbReference>